<evidence type="ECO:0000313" key="1">
    <source>
        <dbReference type="EMBL" id="KGF24832.1"/>
    </source>
</evidence>
<dbReference type="EMBL" id="JRNJ01000104">
    <property type="protein sequence ID" value="KGF24832.1"/>
    <property type="molecule type" value="Genomic_DNA"/>
</dbReference>
<proteinExistence type="predicted"/>
<name>A0AAW3FDK0_9BACT</name>
<organism evidence="1 2">
    <name type="scientific">Prevotella histicola JCM 15637 = DNF00424</name>
    <dbReference type="NCBI Taxonomy" id="1236504"/>
    <lineage>
        <taxon>Bacteria</taxon>
        <taxon>Pseudomonadati</taxon>
        <taxon>Bacteroidota</taxon>
        <taxon>Bacteroidia</taxon>
        <taxon>Bacteroidales</taxon>
        <taxon>Prevotellaceae</taxon>
        <taxon>Prevotella</taxon>
    </lineage>
</organism>
<sequence length="110" mass="13230">MMDFLGILRSFKQFTDKIECDMRHFTDNAQLPDEIDMYNFFDQWGGRAECMMYDYSMTICSIFDYVRFYDDAINIRYHIGKAKYYALRFNGRGVFLVSEKRYNELKGKKG</sequence>
<comment type="caution">
    <text evidence="1">The sequence shown here is derived from an EMBL/GenBank/DDBJ whole genome shotgun (WGS) entry which is preliminary data.</text>
</comment>
<dbReference type="Proteomes" id="UP000029533">
    <property type="component" value="Unassembled WGS sequence"/>
</dbReference>
<evidence type="ECO:0000313" key="2">
    <source>
        <dbReference type="Proteomes" id="UP000029533"/>
    </source>
</evidence>
<dbReference type="RefSeq" id="WP_156098299.1">
    <property type="nucleotide sequence ID" value="NZ_JRNJ01000104.1"/>
</dbReference>
<protein>
    <submittedName>
        <fullName evidence="1">Uncharacterized protein</fullName>
    </submittedName>
</protein>
<accession>A0AAW3FDK0</accession>
<gene>
    <name evidence="1" type="ORF">HMPREF2132_11070</name>
</gene>
<dbReference type="AlphaFoldDB" id="A0AAW3FDK0"/>
<reference evidence="1 2" key="1">
    <citation type="submission" date="2014-07" db="EMBL/GenBank/DDBJ databases">
        <authorList>
            <person name="McCorrison J."/>
            <person name="Sanka R."/>
            <person name="Torralba M."/>
            <person name="Gillis M."/>
            <person name="Haft D.H."/>
            <person name="Methe B."/>
            <person name="Sutton G."/>
            <person name="Nelson K.E."/>
        </authorList>
    </citation>
    <scope>NUCLEOTIDE SEQUENCE [LARGE SCALE GENOMIC DNA]</scope>
    <source>
        <strain evidence="1 2">DNF00424</strain>
    </source>
</reference>